<feature type="transmembrane region" description="Helical" evidence="8">
    <location>
        <begin position="242"/>
        <end position="265"/>
    </location>
</feature>
<dbReference type="SUPFAM" id="SSF81345">
    <property type="entry name" value="ABC transporter involved in vitamin B12 uptake, BtuC"/>
    <property type="match status" value="1"/>
</dbReference>
<dbReference type="STRING" id="1324314.BVG16_01250"/>
<protein>
    <submittedName>
        <fullName evidence="9">Ferrichrome ABC transporter permease</fullName>
    </submittedName>
</protein>
<reference evidence="9 10" key="1">
    <citation type="submission" date="2017-01" db="EMBL/GenBank/DDBJ databases">
        <title>Genome analysis of Paenibacillus selenitrireducens ES3-24.</title>
        <authorList>
            <person name="Xu D."/>
            <person name="Yao R."/>
            <person name="Zheng S."/>
        </authorList>
    </citation>
    <scope>NUCLEOTIDE SEQUENCE [LARGE SCALE GENOMIC DNA]</scope>
    <source>
        <strain evidence="9 10">ES3-24</strain>
    </source>
</reference>
<evidence type="ECO:0000256" key="8">
    <source>
        <dbReference type="SAM" id="Phobius"/>
    </source>
</evidence>
<keyword evidence="4" id="KW-1003">Cell membrane</keyword>
<organism evidence="9 10">
    <name type="scientific">Paenibacillus selenitireducens</name>
    <dbReference type="NCBI Taxonomy" id="1324314"/>
    <lineage>
        <taxon>Bacteria</taxon>
        <taxon>Bacillati</taxon>
        <taxon>Bacillota</taxon>
        <taxon>Bacilli</taxon>
        <taxon>Bacillales</taxon>
        <taxon>Paenibacillaceae</taxon>
        <taxon>Paenibacillus</taxon>
    </lineage>
</organism>
<feature type="transmembrane region" description="Helical" evidence="8">
    <location>
        <begin position="151"/>
        <end position="175"/>
    </location>
</feature>
<dbReference type="PANTHER" id="PTHR30472">
    <property type="entry name" value="FERRIC ENTEROBACTIN TRANSPORT SYSTEM PERMEASE PROTEIN"/>
    <property type="match status" value="1"/>
</dbReference>
<feature type="transmembrane region" description="Helical" evidence="8">
    <location>
        <begin position="195"/>
        <end position="221"/>
    </location>
</feature>
<name>A0A1T2XNR1_9BACL</name>
<feature type="transmembrane region" description="Helical" evidence="8">
    <location>
        <begin position="277"/>
        <end position="295"/>
    </location>
</feature>
<keyword evidence="5 8" id="KW-0812">Transmembrane</keyword>
<evidence type="ECO:0000256" key="2">
    <source>
        <dbReference type="ARBA" id="ARBA00007935"/>
    </source>
</evidence>
<feature type="transmembrane region" description="Helical" evidence="8">
    <location>
        <begin position="93"/>
        <end position="114"/>
    </location>
</feature>
<comment type="similarity">
    <text evidence="2">Belongs to the binding-protein-dependent transport system permease family. FecCD subfamily.</text>
</comment>
<feature type="transmembrane region" description="Helical" evidence="8">
    <location>
        <begin position="120"/>
        <end position="139"/>
    </location>
</feature>
<evidence type="ECO:0000256" key="3">
    <source>
        <dbReference type="ARBA" id="ARBA00022448"/>
    </source>
</evidence>
<feature type="transmembrane region" description="Helical" evidence="8">
    <location>
        <begin position="65"/>
        <end position="81"/>
    </location>
</feature>
<sequence>MIRGRTFFVLFLLVGLLLLLLAGAASISFGAARMDISTAWSAIFAFNPEVPEHQIIQTLRFPRTIADIVVGISLSVAGAIMQGTTRNPLADSGLMGVNSGAAFTMVLVLAFMPGIGYTESLLMCFLGAGLGAGMTYLVASLNKRGMTPQRLVLAGMSISMLFGALGTFFSIQYNLGQALYYWTSGSVAGASWSELAFVAPWFVGGLGLAIALSPSIAILNLGDEIAKGFGQRTVRVKLLSTIAVLLLSGLSAALVGPVGFVGLIVPHIMRFMIGVDYRYIIPASAVYGGVFMLAADLIGRLVNRPNEMALGIVFAILGVPLFLIISNRMRRGLE</sequence>
<evidence type="ECO:0000256" key="4">
    <source>
        <dbReference type="ARBA" id="ARBA00022475"/>
    </source>
</evidence>
<dbReference type="InterPro" id="IPR037294">
    <property type="entry name" value="ABC_BtuC-like"/>
</dbReference>
<evidence type="ECO:0000256" key="7">
    <source>
        <dbReference type="ARBA" id="ARBA00023136"/>
    </source>
</evidence>
<dbReference type="PANTHER" id="PTHR30472:SF1">
    <property type="entry name" value="FE(3+) DICITRATE TRANSPORT SYSTEM PERMEASE PROTEIN FECC-RELATED"/>
    <property type="match status" value="1"/>
</dbReference>
<comment type="caution">
    <text evidence="9">The sequence shown here is derived from an EMBL/GenBank/DDBJ whole genome shotgun (WGS) entry which is preliminary data.</text>
</comment>
<gene>
    <name evidence="9" type="ORF">BVG16_01250</name>
</gene>
<dbReference type="EMBL" id="MSZX01000001">
    <property type="protein sequence ID" value="OPA81507.1"/>
    <property type="molecule type" value="Genomic_DNA"/>
</dbReference>
<proteinExistence type="inferred from homology"/>
<evidence type="ECO:0000313" key="10">
    <source>
        <dbReference type="Proteomes" id="UP000190188"/>
    </source>
</evidence>
<evidence type="ECO:0000256" key="1">
    <source>
        <dbReference type="ARBA" id="ARBA00004651"/>
    </source>
</evidence>
<keyword evidence="6 8" id="KW-1133">Transmembrane helix</keyword>
<dbReference type="CDD" id="cd06550">
    <property type="entry name" value="TM_ABC_iron-siderophores_like"/>
    <property type="match status" value="1"/>
</dbReference>
<keyword evidence="3" id="KW-0813">Transport</keyword>
<evidence type="ECO:0000256" key="5">
    <source>
        <dbReference type="ARBA" id="ARBA00022692"/>
    </source>
</evidence>
<dbReference type="GO" id="GO:0033214">
    <property type="term" value="P:siderophore-iron import into cell"/>
    <property type="evidence" value="ECO:0007669"/>
    <property type="project" value="TreeGrafter"/>
</dbReference>
<comment type="subcellular location">
    <subcellularLocation>
        <location evidence="1">Cell membrane</location>
        <topology evidence="1">Multi-pass membrane protein</topology>
    </subcellularLocation>
</comment>
<dbReference type="InterPro" id="IPR000522">
    <property type="entry name" value="ABC_transptr_permease_BtuC"/>
</dbReference>
<dbReference type="GO" id="GO:0005886">
    <property type="term" value="C:plasma membrane"/>
    <property type="evidence" value="ECO:0007669"/>
    <property type="project" value="UniProtKB-SubCell"/>
</dbReference>
<accession>A0A1T2XNR1</accession>
<keyword evidence="7 8" id="KW-0472">Membrane</keyword>
<dbReference type="FunFam" id="1.10.3470.10:FF:000001">
    <property type="entry name" value="Vitamin B12 ABC transporter permease BtuC"/>
    <property type="match status" value="1"/>
</dbReference>
<evidence type="ECO:0000313" key="9">
    <source>
        <dbReference type="EMBL" id="OPA81507.1"/>
    </source>
</evidence>
<dbReference type="Pfam" id="PF01032">
    <property type="entry name" value="FecCD"/>
    <property type="match status" value="1"/>
</dbReference>
<feature type="transmembrane region" description="Helical" evidence="8">
    <location>
        <begin position="307"/>
        <end position="325"/>
    </location>
</feature>
<keyword evidence="10" id="KW-1185">Reference proteome</keyword>
<dbReference type="OrthoDB" id="9811721at2"/>
<dbReference type="Gene3D" id="1.10.3470.10">
    <property type="entry name" value="ABC transporter involved in vitamin B12 uptake, BtuC"/>
    <property type="match status" value="1"/>
</dbReference>
<dbReference type="Proteomes" id="UP000190188">
    <property type="component" value="Unassembled WGS sequence"/>
</dbReference>
<evidence type="ECO:0000256" key="6">
    <source>
        <dbReference type="ARBA" id="ARBA00022989"/>
    </source>
</evidence>
<dbReference type="AlphaFoldDB" id="A0A1T2XNR1"/>
<dbReference type="GO" id="GO:0022857">
    <property type="term" value="F:transmembrane transporter activity"/>
    <property type="evidence" value="ECO:0007669"/>
    <property type="project" value="InterPro"/>
</dbReference>